<evidence type="ECO:0000313" key="3">
    <source>
        <dbReference type="Proteomes" id="UP001370590"/>
    </source>
</evidence>
<dbReference type="RefSeq" id="WP_339960763.1">
    <property type="nucleotide sequence ID" value="NZ_JAWMWH010000003.1"/>
</dbReference>
<keyword evidence="3" id="KW-1185">Reference proteome</keyword>
<organism evidence="2 3">
    <name type="scientific">Nicoliella lavandulae</name>
    <dbReference type="NCBI Taxonomy" id="3082954"/>
    <lineage>
        <taxon>Bacteria</taxon>
        <taxon>Bacillati</taxon>
        <taxon>Bacillota</taxon>
        <taxon>Bacilli</taxon>
        <taxon>Lactobacillales</taxon>
        <taxon>Lactobacillaceae</taxon>
        <taxon>Nicoliella</taxon>
    </lineage>
</organism>
<feature type="chain" id="PRO_5045962988" description="DUF5776 domain-containing protein" evidence="1">
    <location>
        <begin position="23"/>
        <end position="157"/>
    </location>
</feature>
<sequence length="157" mass="17419">MKLKRVLIMSIAAIGLSTSAYSVSNNTANASSVPSIFKKPATWVSGYYKVKPQKFGNKVAYFQRYENLFSSKEGFNPIYLSYTKDKKFITNSNVSGATVGENPVYKKLKGNVYKLTNGASGERSSTKFRINANKSITILGKYAGYTMYKHNTTGFVK</sequence>
<proteinExistence type="predicted"/>
<evidence type="ECO:0000313" key="2">
    <source>
        <dbReference type="EMBL" id="MEJ6400911.1"/>
    </source>
</evidence>
<comment type="caution">
    <text evidence="2">The sequence shown here is derived from an EMBL/GenBank/DDBJ whole genome shotgun (WGS) entry which is preliminary data.</text>
</comment>
<evidence type="ECO:0008006" key="4">
    <source>
        <dbReference type="Google" id="ProtNLM"/>
    </source>
</evidence>
<accession>A0ABU8SLZ1</accession>
<dbReference type="Proteomes" id="UP001370590">
    <property type="component" value="Unassembled WGS sequence"/>
</dbReference>
<protein>
    <recommendedName>
        <fullName evidence="4">DUF5776 domain-containing protein</fullName>
    </recommendedName>
</protein>
<keyword evidence="1" id="KW-0732">Signal</keyword>
<dbReference type="EMBL" id="JAWMWH010000003">
    <property type="protein sequence ID" value="MEJ6400911.1"/>
    <property type="molecule type" value="Genomic_DNA"/>
</dbReference>
<reference evidence="2 3" key="1">
    <citation type="submission" date="2023-10" db="EMBL/GenBank/DDBJ databases">
        <title>Nicoliella lavandulae sp. nov. isolated from Lavandula angustifolia flowers.</title>
        <authorList>
            <person name="Alcantara C."/>
            <person name="Zuniga M."/>
            <person name="Landete J.M."/>
            <person name="Monedero V."/>
        </authorList>
    </citation>
    <scope>NUCLEOTIDE SEQUENCE [LARGE SCALE GENOMIC DNA]</scope>
    <source>
        <strain evidence="2 3">Es01</strain>
    </source>
</reference>
<feature type="signal peptide" evidence="1">
    <location>
        <begin position="1"/>
        <end position="22"/>
    </location>
</feature>
<gene>
    <name evidence="2" type="ORF">R4146_07110</name>
</gene>
<name>A0ABU8SLZ1_9LACO</name>
<evidence type="ECO:0000256" key="1">
    <source>
        <dbReference type="SAM" id="SignalP"/>
    </source>
</evidence>